<protein>
    <submittedName>
        <fullName evidence="1">Uncharacterized protein</fullName>
    </submittedName>
</protein>
<organism evidence="1 2">
    <name type="scientific">Flavihumibacter stibioxidans</name>
    <dbReference type="NCBI Taxonomy" id="1834163"/>
    <lineage>
        <taxon>Bacteria</taxon>
        <taxon>Pseudomonadati</taxon>
        <taxon>Bacteroidota</taxon>
        <taxon>Chitinophagia</taxon>
        <taxon>Chitinophagales</taxon>
        <taxon>Chitinophagaceae</taxon>
        <taxon>Flavihumibacter</taxon>
    </lineage>
</organism>
<sequence>MSIKKLWTKLFSQNDEAPEIALHVSGATVRHRNPFEELEVPRNEEGFSEEFINKWVVPFYMNSLSNADESTIKSFVDAAKEINLDTVKLLLSDFDWRTRITGAFFSAINNYTELEDIIGRHLLKSEVCYAGSGYCLALATFQTDNAREYLIKYLDYYLNRKDLWFDQADAFCALEYLDKEEANKRLDKWNLFVADKQYWSLDKSRQHFNSCILTLEKIRKAKNDG</sequence>
<dbReference type="EMBL" id="MBUA01000028">
    <property type="protein sequence ID" value="MBC6492392.1"/>
    <property type="molecule type" value="Genomic_DNA"/>
</dbReference>
<reference evidence="1 2" key="1">
    <citation type="submission" date="2016-07" db="EMBL/GenBank/DDBJ databases">
        <title>Genome analysis of Flavihumibacter stibioxidans YS-17.</title>
        <authorList>
            <person name="Shi K."/>
            <person name="Han Y."/>
            <person name="Wang G."/>
        </authorList>
    </citation>
    <scope>NUCLEOTIDE SEQUENCE [LARGE SCALE GENOMIC DNA]</scope>
    <source>
        <strain evidence="1 2">YS-17</strain>
    </source>
</reference>
<keyword evidence="2" id="KW-1185">Reference proteome</keyword>
<accession>A0ABR7MBR2</accession>
<evidence type="ECO:0000313" key="2">
    <source>
        <dbReference type="Proteomes" id="UP000765802"/>
    </source>
</evidence>
<proteinExistence type="predicted"/>
<evidence type="ECO:0000313" key="1">
    <source>
        <dbReference type="EMBL" id="MBC6492392.1"/>
    </source>
</evidence>
<dbReference type="InterPro" id="IPR046042">
    <property type="entry name" value="DUF6000"/>
</dbReference>
<gene>
    <name evidence="1" type="ORF">BC349_15130</name>
</gene>
<comment type="caution">
    <text evidence="1">The sequence shown here is derived from an EMBL/GenBank/DDBJ whole genome shotgun (WGS) entry which is preliminary data.</text>
</comment>
<dbReference type="RefSeq" id="WP_187257716.1">
    <property type="nucleotide sequence ID" value="NZ_JBHULF010000020.1"/>
</dbReference>
<dbReference type="Proteomes" id="UP000765802">
    <property type="component" value="Unassembled WGS sequence"/>
</dbReference>
<dbReference type="Pfam" id="PF19463">
    <property type="entry name" value="DUF6000"/>
    <property type="match status" value="1"/>
</dbReference>
<name>A0ABR7MBR2_9BACT</name>